<dbReference type="FunFam" id="1.10.630.10:FF:000037">
    <property type="entry name" value="Cytochrome P450 9"/>
    <property type="match status" value="1"/>
</dbReference>
<dbReference type="EMBL" id="JACEGQ020000004">
    <property type="protein sequence ID" value="KAH8511744.1"/>
    <property type="molecule type" value="Genomic_DNA"/>
</dbReference>
<dbReference type="GO" id="GO:0005506">
    <property type="term" value="F:iron ion binding"/>
    <property type="evidence" value="ECO:0007669"/>
    <property type="project" value="InterPro"/>
</dbReference>
<dbReference type="InterPro" id="IPR002401">
    <property type="entry name" value="Cyt_P450_E_grp-I"/>
</dbReference>
<dbReference type="Pfam" id="PF00067">
    <property type="entry name" value="p450"/>
    <property type="match status" value="1"/>
</dbReference>
<evidence type="ECO:0000313" key="9">
    <source>
        <dbReference type="EMBL" id="KAH8511744.1"/>
    </source>
</evidence>
<dbReference type="PROSITE" id="PS00086">
    <property type="entry name" value="CYTOCHROME_P450"/>
    <property type="match status" value="1"/>
</dbReference>
<sequence>MAWMQNMYKKFEAMCLELDDILEQEGLKYADHLQTLGANVKQFCSDIVRDVQPQPSEDTVDGVASVSCLVKNTESDKMSKEGIVQNHFDMEPCNVSRLLYSCSVEPIKATKNDLSLEEMVVAEIYEKSVSSLKENRSEEKQVQLETLDTPEEKDLSISVLSSTSYDLLESNSLTEVIPIDGLSSKSVNLVDSYESKVPELGFTSSEASAESIRQIDNSTEDATNPGSSSSVKLDGSCFVTDCNELSSVSYEAGQPGSSKETLDNVSFKKRKAANQVFNQEPAFDPNPGQQKESFASTVITTRSRSLRFRLGIATIRFHHQSPPTLQFCSYGIKLTRRVREELLAKLTSFEIWWFDDDENTSAIICHCWFKHSSAITLFSFIQSHKNVKQHSLPPGPRPWPIVGCLPTMLRNKPVYQWIHNLMKEMNTEIACIRLGNIHVIPVTCPNIAREFLKEQDDVFSSRPETISSYLASNGYLATVVSPFGDQWKKMKSVMATQVLSPTRHQWLHKKRVEEGDNLVRLVYKQCQESDQDGIVNLRFTSQHYCANVIRKLMFNKRYFGVGMENGGPGFEEEQHVDALFTILSHLFSFCVSDFLSFLTWLDLDGHEKVMKEKDKIIKKYHDPIIDDRIQQWKDGKKKDVEDLLDVLITLKDDNGNPLLSKDEIKAQVEDIILAAVDNPSNACEWAFAEMLNNPEILETAVEELDRVVGKQRLVQESDFAQLNYVKACAREAFRLHPVAPFNVPHVSMADTVVANHFIPKGSYVILSRLGLGRNPKVWDEPLEFKPERHLTGTGNVVLAENGLRFISFSTGKRGCMAVTLGSSMTNMLFARLLHCFSWSLPSNESSIDLSTAKDSMALAKPLLAVAKPRLPAHLYPK</sequence>
<evidence type="ECO:0000256" key="1">
    <source>
        <dbReference type="ARBA" id="ARBA00001971"/>
    </source>
</evidence>
<accession>A0A8T2Z2F4</accession>
<feature type="binding site" description="axial binding residue" evidence="8">
    <location>
        <position position="815"/>
    </location>
    <ligand>
        <name>heme</name>
        <dbReference type="ChEBI" id="CHEBI:30413"/>
    </ligand>
    <ligandPart>
        <name>Fe</name>
        <dbReference type="ChEBI" id="CHEBI:18248"/>
    </ligandPart>
</feature>
<dbReference type="GO" id="GO:0016705">
    <property type="term" value="F:oxidoreductase activity, acting on paired donors, with incorporation or reduction of molecular oxygen"/>
    <property type="evidence" value="ECO:0007669"/>
    <property type="project" value="InterPro"/>
</dbReference>
<evidence type="ECO:0000256" key="2">
    <source>
        <dbReference type="ARBA" id="ARBA00010617"/>
    </source>
</evidence>
<gene>
    <name evidence="9" type="ORF">H0E87_009067</name>
</gene>
<dbReference type="GO" id="GO:0019756">
    <property type="term" value="P:cyanogenic glycoside biosynthetic process"/>
    <property type="evidence" value="ECO:0007669"/>
    <property type="project" value="UniProtKB-ARBA"/>
</dbReference>
<keyword evidence="10" id="KW-1185">Reference proteome</keyword>
<dbReference type="InterPro" id="IPR017972">
    <property type="entry name" value="Cyt_P450_CS"/>
</dbReference>
<dbReference type="Proteomes" id="UP000807159">
    <property type="component" value="Chromosome 4"/>
</dbReference>
<name>A0A8T2Z2F4_POPDE</name>
<evidence type="ECO:0000256" key="3">
    <source>
        <dbReference type="ARBA" id="ARBA00022617"/>
    </source>
</evidence>
<dbReference type="PRINTS" id="PR00463">
    <property type="entry name" value="EP450I"/>
</dbReference>
<comment type="cofactor">
    <cofactor evidence="1 8">
        <name>heme</name>
        <dbReference type="ChEBI" id="CHEBI:30413"/>
    </cofactor>
</comment>
<keyword evidence="6 8" id="KW-0408">Iron</keyword>
<keyword evidence="5" id="KW-0560">Oxidoreductase</keyword>
<dbReference type="CDD" id="cd20658">
    <property type="entry name" value="CYP79"/>
    <property type="match status" value="1"/>
</dbReference>
<dbReference type="InterPro" id="IPR036396">
    <property type="entry name" value="Cyt_P450_sf"/>
</dbReference>
<comment type="caution">
    <text evidence="9">The sequence shown here is derived from an EMBL/GenBank/DDBJ whole genome shotgun (WGS) entry which is preliminary data.</text>
</comment>
<dbReference type="GO" id="GO:0004497">
    <property type="term" value="F:monooxygenase activity"/>
    <property type="evidence" value="ECO:0007669"/>
    <property type="project" value="UniProtKB-KW"/>
</dbReference>
<protein>
    <recommendedName>
        <fullName evidence="11">Cytochrome P450</fullName>
    </recommendedName>
</protein>
<evidence type="ECO:0000256" key="8">
    <source>
        <dbReference type="PIRSR" id="PIRSR602401-1"/>
    </source>
</evidence>
<dbReference type="SUPFAM" id="SSF48264">
    <property type="entry name" value="Cytochrome P450"/>
    <property type="match status" value="1"/>
</dbReference>
<evidence type="ECO:0000256" key="6">
    <source>
        <dbReference type="ARBA" id="ARBA00023004"/>
    </source>
</evidence>
<dbReference type="GO" id="GO:0020037">
    <property type="term" value="F:heme binding"/>
    <property type="evidence" value="ECO:0007669"/>
    <property type="project" value="InterPro"/>
</dbReference>
<dbReference type="Gene3D" id="1.10.630.10">
    <property type="entry name" value="Cytochrome P450"/>
    <property type="match status" value="1"/>
</dbReference>
<keyword evidence="3 8" id="KW-0349">Heme</keyword>
<evidence type="ECO:0000313" key="10">
    <source>
        <dbReference type="Proteomes" id="UP000807159"/>
    </source>
</evidence>
<keyword evidence="4 8" id="KW-0479">Metal-binding</keyword>
<dbReference type="InterPro" id="IPR001128">
    <property type="entry name" value="Cyt_P450"/>
</dbReference>
<dbReference type="PANTHER" id="PTHR47944:SF4">
    <property type="entry name" value="OS09G0441700 PROTEIN"/>
    <property type="match status" value="1"/>
</dbReference>
<keyword evidence="7" id="KW-0503">Monooxygenase</keyword>
<evidence type="ECO:0000256" key="4">
    <source>
        <dbReference type="ARBA" id="ARBA00022723"/>
    </source>
</evidence>
<comment type="similarity">
    <text evidence="2">Belongs to the cytochrome P450 family.</text>
</comment>
<proteinExistence type="inferred from homology"/>
<dbReference type="AlphaFoldDB" id="A0A8T2Z2F4"/>
<evidence type="ECO:0000256" key="7">
    <source>
        <dbReference type="ARBA" id="ARBA00023033"/>
    </source>
</evidence>
<reference evidence="9" key="1">
    <citation type="journal article" date="2021" name="J. Hered.">
        <title>Genome Assembly of Salicaceae Populus deltoides (Eastern Cottonwood) I-69 Based on Nanopore Sequencing and Hi-C Technologies.</title>
        <authorList>
            <person name="Bai S."/>
            <person name="Wu H."/>
            <person name="Zhang J."/>
            <person name="Pan Z."/>
            <person name="Zhao W."/>
            <person name="Li Z."/>
            <person name="Tong C."/>
        </authorList>
    </citation>
    <scope>NUCLEOTIDE SEQUENCE</scope>
    <source>
        <tissue evidence="9">Leaf</tissue>
    </source>
</reference>
<evidence type="ECO:0000256" key="5">
    <source>
        <dbReference type="ARBA" id="ARBA00023002"/>
    </source>
</evidence>
<evidence type="ECO:0008006" key="11">
    <source>
        <dbReference type="Google" id="ProtNLM"/>
    </source>
</evidence>
<dbReference type="PANTHER" id="PTHR47944">
    <property type="entry name" value="CYTOCHROME P450 98A9"/>
    <property type="match status" value="1"/>
</dbReference>
<organism evidence="9 10">
    <name type="scientific">Populus deltoides</name>
    <name type="common">Eastern poplar</name>
    <name type="synonym">Eastern cottonwood</name>
    <dbReference type="NCBI Taxonomy" id="3696"/>
    <lineage>
        <taxon>Eukaryota</taxon>
        <taxon>Viridiplantae</taxon>
        <taxon>Streptophyta</taxon>
        <taxon>Embryophyta</taxon>
        <taxon>Tracheophyta</taxon>
        <taxon>Spermatophyta</taxon>
        <taxon>Magnoliopsida</taxon>
        <taxon>eudicotyledons</taxon>
        <taxon>Gunneridae</taxon>
        <taxon>Pentapetalae</taxon>
        <taxon>rosids</taxon>
        <taxon>fabids</taxon>
        <taxon>Malpighiales</taxon>
        <taxon>Salicaceae</taxon>
        <taxon>Saliceae</taxon>
        <taxon>Populus</taxon>
    </lineage>
</organism>